<gene>
    <name evidence="4" type="ORF">JM93_03061</name>
</gene>
<proteinExistence type="predicted"/>
<feature type="chain" id="PRO_5021847409" evidence="2">
    <location>
        <begin position="30"/>
        <end position="304"/>
    </location>
</feature>
<evidence type="ECO:0000256" key="1">
    <source>
        <dbReference type="SAM" id="MobiDB-lite"/>
    </source>
</evidence>
<dbReference type="Proteomes" id="UP000320593">
    <property type="component" value="Unassembled WGS sequence"/>
</dbReference>
<name>A0A562SVD0_9HYPH</name>
<feature type="compositionally biased region" description="Acidic residues" evidence="1">
    <location>
        <begin position="294"/>
        <end position="304"/>
    </location>
</feature>
<evidence type="ECO:0000256" key="2">
    <source>
        <dbReference type="SAM" id="SignalP"/>
    </source>
</evidence>
<feature type="region of interest" description="Disordered" evidence="1">
    <location>
        <begin position="244"/>
        <end position="304"/>
    </location>
</feature>
<comment type="caution">
    <text evidence="4">The sequence shown here is derived from an EMBL/GenBank/DDBJ whole genome shotgun (WGS) entry which is preliminary data.</text>
</comment>
<keyword evidence="2" id="KW-0732">Signal</keyword>
<dbReference type="RefSeq" id="WP_145344884.1">
    <property type="nucleotide sequence ID" value="NZ_SMLY01000042.1"/>
</dbReference>
<dbReference type="AlphaFoldDB" id="A0A562SVD0"/>
<evidence type="ECO:0000259" key="3">
    <source>
        <dbReference type="Pfam" id="PF04773"/>
    </source>
</evidence>
<dbReference type="Pfam" id="PF04773">
    <property type="entry name" value="FecR"/>
    <property type="match status" value="1"/>
</dbReference>
<organism evidence="4 5">
    <name type="scientific">Roseibium hamelinense</name>
    <dbReference type="NCBI Taxonomy" id="150831"/>
    <lineage>
        <taxon>Bacteria</taxon>
        <taxon>Pseudomonadati</taxon>
        <taxon>Pseudomonadota</taxon>
        <taxon>Alphaproteobacteria</taxon>
        <taxon>Hyphomicrobiales</taxon>
        <taxon>Stappiaceae</taxon>
        <taxon>Roseibium</taxon>
    </lineage>
</organism>
<evidence type="ECO:0000313" key="4">
    <source>
        <dbReference type="EMBL" id="TWI84726.1"/>
    </source>
</evidence>
<accession>A0A562SVD0</accession>
<feature type="signal peptide" evidence="2">
    <location>
        <begin position="1"/>
        <end position="29"/>
    </location>
</feature>
<feature type="domain" description="FecR protein" evidence="3">
    <location>
        <begin position="65"/>
        <end position="163"/>
    </location>
</feature>
<protein>
    <submittedName>
        <fullName evidence="4">FecR family protein</fullName>
    </submittedName>
</protein>
<dbReference type="OrthoDB" id="6038785at2"/>
<dbReference type="EMBL" id="VLLF01000007">
    <property type="protein sequence ID" value="TWI84726.1"/>
    <property type="molecule type" value="Genomic_DNA"/>
</dbReference>
<evidence type="ECO:0000313" key="5">
    <source>
        <dbReference type="Proteomes" id="UP000320593"/>
    </source>
</evidence>
<keyword evidence="5" id="KW-1185">Reference proteome</keyword>
<reference evidence="4 5" key="1">
    <citation type="submission" date="2019-07" db="EMBL/GenBank/DDBJ databases">
        <title>Genomic Encyclopedia of Archaeal and Bacterial Type Strains, Phase II (KMG-II): from individual species to whole genera.</title>
        <authorList>
            <person name="Goeker M."/>
        </authorList>
    </citation>
    <scope>NUCLEOTIDE SEQUENCE [LARGE SCALE GENOMIC DNA]</scope>
    <source>
        <strain evidence="4 5">ATCC BAA-252</strain>
    </source>
</reference>
<sequence>MQAALSPFRLLIVAAVCSAAWSAPHSASAQDVGVAAAVNTQATGTAPGRRAATIVLGDNIIYRERIRTSASGLVQVLLNDGSTFTVGANSDLVIDEFVYDPNAGSGRLVISLSKGVARFVGGKLSKNPDGVTVNTPVGTLGIRGGIANINLDGNEGVFSLLYGDEIVFTGQDGTRKRVYEPGYSVSSSNGLEHRIRRTNPADIGRVNDSIAGRVGQFGGAPRVPNNRDIARSLLPRVNSDLGVALTAPPRPPEAVRSTPLRNVGPALIQPNRLEQQRLRNELEGPPPDMPDYPDLPDEPEVVPQ</sequence>
<dbReference type="InterPro" id="IPR006860">
    <property type="entry name" value="FecR"/>
</dbReference>